<evidence type="ECO:0000256" key="6">
    <source>
        <dbReference type="ARBA" id="ARBA00022825"/>
    </source>
</evidence>
<dbReference type="PRINTS" id="PR00862">
    <property type="entry name" value="PROLIGOPTASE"/>
</dbReference>
<dbReference type="InterPro" id="IPR029058">
    <property type="entry name" value="AB_hydrolase_fold"/>
</dbReference>
<name>A0AAU8DV65_9ACTN</name>
<dbReference type="SUPFAM" id="SSF53474">
    <property type="entry name" value="alpha/beta-Hydrolases"/>
    <property type="match status" value="1"/>
</dbReference>
<keyword evidence="6" id="KW-0720">Serine protease</keyword>
<protein>
    <recommendedName>
        <fullName evidence="3">prolyl oligopeptidase</fullName>
        <ecNumber evidence="3">3.4.21.26</ecNumber>
    </recommendedName>
</protein>
<evidence type="ECO:0000256" key="5">
    <source>
        <dbReference type="ARBA" id="ARBA00022801"/>
    </source>
</evidence>
<evidence type="ECO:0000256" key="4">
    <source>
        <dbReference type="ARBA" id="ARBA00022670"/>
    </source>
</evidence>
<dbReference type="Pfam" id="PF00326">
    <property type="entry name" value="Peptidase_S9"/>
    <property type="match status" value="1"/>
</dbReference>
<dbReference type="EC" id="3.4.21.26" evidence="3"/>
<dbReference type="SUPFAM" id="SSF50993">
    <property type="entry name" value="Peptidase/esterase 'gauge' domain"/>
    <property type="match status" value="1"/>
</dbReference>
<proteinExistence type="inferred from homology"/>
<comment type="catalytic activity">
    <reaction evidence="1">
        <text>Hydrolysis of Pro-|-Xaa &gt;&gt; Ala-|-Xaa in oligopeptides.</text>
        <dbReference type="EC" id="3.4.21.26"/>
    </reaction>
</comment>
<accession>A0AAU8DV65</accession>
<evidence type="ECO:0000256" key="3">
    <source>
        <dbReference type="ARBA" id="ARBA00011897"/>
    </source>
</evidence>
<feature type="domain" description="Peptidase S9 prolyl oligopeptidase catalytic" evidence="7">
    <location>
        <begin position="491"/>
        <end position="705"/>
    </location>
</feature>
<keyword evidence="5" id="KW-0378">Hydrolase</keyword>
<dbReference type="Gene3D" id="2.130.10.120">
    <property type="entry name" value="Prolyl oligopeptidase, N-terminal domain"/>
    <property type="match status" value="1"/>
</dbReference>
<dbReference type="GO" id="GO:0004252">
    <property type="term" value="F:serine-type endopeptidase activity"/>
    <property type="evidence" value="ECO:0007669"/>
    <property type="project" value="UniProtKB-EC"/>
</dbReference>
<dbReference type="InterPro" id="IPR002470">
    <property type="entry name" value="Peptidase_S9A"/>
</dbReference>
<feature type="domain" description="Peptidase S9A N-terminal" evidence="8">
    <location>
        <begin position="15"/>
        <end position="420"/>
    </location>
</feature>
<dbReference type="Pfam" id="PF02897">
    <property type="entry name" value="Peptidase_S9_N"/>
    <property type="match status" value="1"/>
</dbReference>
<keyword evidence="4" id="KW-0645">Protease</keyword>
<dbReference type="GO" id="GO:0005829">
    <property type="term" value="C:cytosol"/>
    <property type="evidence" value="ECO:0007669"/>
    <property type="project" value="TreeGrafter"/>
</dbReference>
<dbReference type="RefSeq" id="WP_353651216.1">
    <property type="nucleotide sequence ID" value="NZ_CP159218.1"/>
</dbReference>
<gene>
    <name evidence="9" type="ORF">ABLG96_10205</name>
</gene>
<dbReference type="AlphaFoldDB" id="A0AAU8DV65"/>
<dbReference type="InterPro" id="IPR001375">
    <property type="entry name" value="Peptidase_S9_cat"/>
</dbReference>
<dbReference type="InterPro" id="IPR051167">
    <property type="entry name" value="Prolyl_oligopep/macrocyclase"/>
</dbReference>
<dbReference type="PANTHER" id="PTHR42881:SF2">
    <property type="entry name" value="PROLYL ENDOPEPTIDASE"/>
    <property type="match status" value="1"/>
</dbReference>
<dbReference type="InterPro" id="IPR023302">
    <property type="entry name" value="Pept_S9A_N"/>
</dbReference>
<reference evidence="9" key="1">
    <citation type="submission" date="2024-05" db="EMBL/GenBank/DDBJ databases">
        <authorList>
            <person name="Cai S.Y."/>
            <person name="Jin L.M."/>
            <person name="Li H.R."/>
        </authorList>
    </citation>
    <scope>NUCLEOTIDE SEQUENCE</scope>
    <source>
        <strain evidence="9">A5-74</strain>
    </source>
</reference>
<evidence type="ECO:0000259" key="7">
    <source>
        <dbReference type="Pfam" id="PF00326"/>
    </source>
</evidence>
<evidence type="ECO:0000259" key="8">
    <source>
        <dbReference type="Pfam" id="PF02897"/>
    </source>
</evidence>
<dbReference type="EMBL" id="CP159218">
    <property type="protein sequence ID" value="XCG65611.1"/>
    <property type="molecule type" value="Genomic_DNA"/>
</dbReference>
<comment type="similarity">
    <text evidence="2">Belongs to the peptidase S9A family.</text>
</comment>
<evidence type="ECO:0000256" key="1">
    <source>
        <dbReference type="ARBA" id="ARBA00001070"/>
    </source>
</evidence>
<organism evidence="9">
    <name type="scientific">Nakamurella sp. A5-74</name>
    <dbReference type="NCBI Taxonomy" id="3158264"/>
    <lineage>
        <taxon>Bacteria</taxon>
        <taxon>Bacillati</taxon>
        <taxon>Actinomycetota</taxon>
        <taxon>Actinomycetes</taxon>
        <taxon>Nakamurellales</taxon>
        <taxon>Nakamurellaceae</taxon>
        <taxon>Nakamurella</taxon>
    </lineage>
</organism>
<dbReference type="GO" id="GO:0006508">
    <property type="term" value="P:proteolysis"/>
    <property type="evidence" value="ECO:0007669"/>
    <property type="project" value="UniProtKB-KW"/>
</dbReference>
<evidence type="ECO:0000256" key="2">
    <source>
        <dbReference type="ARBA" id="ARBA00005228"/>
    </source>
</evidence>
<dbReference type="Gene3D" id="3.40.50.1820">
    <property type="entry name" value="alpha/beta hydrolase"/>
    <property type="match status" value="1"/>
</dbReference>
<dbReference type="GO" id="GO:0070012">
    <property type="term" value="F:oligopeptidase activity"/>
    <property type="evidence" value="ECO:0007669"/>
    <property type="project" value="TreeGrafter"/>
</dbReference>
<dbReference type="PANTHER" id="PTHR42881">
    <property type="entry name" value="PROLYL ENDOPEPTIDASE"/>
    <property type="match status" value="1"/>
</dbReference>
<dbReference type="FunFam" id="3.40.50.1820:FF:000005">
    <property type="entry name" value="Prolyl endopeptidase"/>
    <property type="match status" value="1"/>
</dbReference>
<sequence length="708" mass="76191">MSTDATARPSTIPAPERTDVVDDLHGVRVADPYRYLEDPDDPRTTDFIAQQNRVSEPALAALPAQRWFTESVLGLLTTPRAGTPWERGGTWFRLQNPGDLDQDVVVAADDLQQLLDVPRVLLDPNALAADGTVALNTLSTSPDGALLAVGLSEAGSDWQTIRFLHTRGADAGAFLDDELQWSKFSRPTWLPDAGGVLYWRYPAPSGQAHSDEMPPGELVLHRLGTPQDADEQVWAQADDAESHTAQWMVDPEFSSDDSWLILTSSPGTDSRTRVEVRPVGADGSFGHTTVVVGELAAAWHPIDVVDDELYLLTDDGAPRRRIVRIPLQDNTSAAGLIEVVAEDPVVQLEAVTPVGGHWAVVSSLDTAHRLQVMTLRGESVFSVEIEHPATVTAVNGRFSSQEFFVGTTSFTSRETQRRVDLSVATDRVRILPQEATEDIAAPPISTERLTAESSDGAAVPMTVIRRTDLAHDGPRPTLLYGYGGFDIPLNPSFSAMLAAWVAAGGVVAVANLRGGGEFGQDWHRAGMLHHKQQVFDDLYACAEKLIAAGLTTSGELVVHGRSNGGLLAGAALTQRPELWAAALPTVGVLDMLRFHRFTIGAAWTTEYGNPDDPADFPVLLAYSPLHNLEQGRSYPATLICTGDHDDRVVPAHSLKFAAELQRAQGSTAPILLRVDTRAGHGAGKPVKALAAEYADQLAFAAAHTGLQP</sequence>
<evidence type="ECO:0000313" key="9">
    <source>
        <dbReference type="EMBL" id="XCG65611.1"/>
    </source>
</evidence>